<dbReference type="InterPro" id="IPR008640">
    <property type="entry name" value="Adhesin_Head_dom"/>
</dbReference>
<organism evidence="4 5">
    <name type="scientific">Mesocricetibacter intestinalis</name>
    <dbReference type="NCBI Taxonomy" id="1521930"/>
    <lineage>
        <taxon>Bacteria</taxon>
        <taxon>Pseudomonadati</taxon>
        <taxon>Pseudomonadota</taxon>
        <taxon>Gammaproteobacteria</taxon>
        <taxon>Pasteurellales</taxon>
        <taxon>Pasteurellaceae</taxon>
        <taxon>Mesocricetibacter</taxon>
    </lineage>
</organism>
<reference evidence="4 5" key="1">
    <citation type="submission" date="2019-03" db="EMBL/GenBank/DDBJ databases">
        <title>Genomic Encyclopedia of Type Strains, Phase IV (KMG-IV): sequencing the most valuable type-strain genomes for metagenomic binning, comparative biology and taxonomic classification.</title>
        <authorList>
            <person name="Goeker M."/>
        </authorList>
    </citation>
    <scope>NUCLEOTIDE SEQUENCE [LARGE SCALE GENOMIC DNA]</scope>
    <source>
        <strain evidence="4 5">DSM 28403</strain>
    </source>
</reference>
<dbReference type="RefSeq" id="WP_208107272.1">
    <property type="nucleotide sequence ID" value="NZ_SNYQ01000014.1"/>
</dbReference>
<dbReference type="SUPFAM" id="SSF101967">
    <property type="entry name" value="Adhesin YadA, collagen-binding domain"/>
    <property type="match status" value="2"/>
</dbReference>
<dbReference type="GO" id="GO:0019867">
    <property type="term" value="C:outer membrane"/>
    <property type="evidence" value="ECO:0007669"/>
    <property type="project" value="InterPro"/>
</dbReference>
<dbReference type="EMBL" id="SNYQ01000014">
    <property type="protein sequence ID" value="TDQ56153.1"/>
    <property type="molecule type" value="Genomic_DNA"/>
</dbReference>
<comment type="caution">
    <text evidence="4">The sequence shown here is derived from an EMBL/GenBank/DDBJ whole genome shotgun (WGS) entry which is preliminary data.</text>
</comment>
<dbReference type="InterPro" id="IPR008635">
    <property type="entry name" value="Coiled_stalk_dom"/>
</dbReference>
<gene>
    <name evidence="4" type="ORF">EDC45_2064</name>
</gene>
<evidence type="ECO:0000313" key="5">
    <source>
        <dbReference type="Proteomes" id="UP000295657"/>
    </source>
</evidence>
<feature type="domain" description="Trimeric autotransporter adhesin YadA-like stalk" evidence="2">
    <location>
        <begin position="494"/>
        <end position="529"/>
    </location>
</feature>
<dbReference type="SUPFAM" id="SSF101999">
    <property type="entry name" value="Trimeric adhesin"/>
    <property type="match status" value="2"/>
</dbReference>
<dbReference type="Gene3D" id="2.150.10.10">
    <property type="entry name" value="Serralysin-like metalloprotease, C-terminal"/>
    <property type="match status" value="2"/>
</dbReference>
<feature type="domain" description="ESPR" evidence="3">
    <location>
        <begin position="1"/>
        <end position="35"/>
    </location>
</feature>
<dbReference type="Proteomes" id="UP000295657">
    <property type="component" value="Unassembled WGS sequence"/>
</dbReference>
<sequence length="1001" mass="101605">MNKVFKVIWNQAIGAWVAVSELAKGHIKSSSSSSDKPAKKGLNKQRILTQSVIGSLLLATVGTVYGHALAGGSDGTGSAKNKDSNVIIGQNTKGNAANNWGDASRLPNIVLIGNNASLASMTGGEGLGNGFESTGVGAFSKVAEKSTALGYKADAGKVESVAMGWTATANQGSGATAVGAKSQALGVVSTALGHGAQATGGWATALGTTTQAKGASSVAISYAAHAHSDGSLAIGRFANSTGVDSVALGRGSTTKADRAVAIGSGIAGTNTDVVGAPQALAVDTISIGYQSVAKNQNSIAIGKNAQTQVDNGIALGVDSVANRGPGSVGYDISTNKTSTLSDSTWKATYSALSVGDTGKTRQITNVAAGSADTDAVNVAQLKKVADLVKQTPGGGTAYSFKIQANGGSSETVANGETVNFANGSNINITRNGKTVTVATTNDLNLTPAGSVNIGGTKLTQNNLTMGDTAFTNTGLTIKNGPSVTNTGINAGDKKITNVAPGTIGSGFKDAVNGDQLYNYVKVNGNPVANNGSVNFVNGTNTVVNAAGGNISYNVANTNLTTTNGRINTPSNSTAFVNAGDLVTAINNTYHTVNTATNNNQVISGANAGGVKVKAGDILTYSAGKNLEINQTGSTITYGLSTDINVSTVVATNSVTVGKTSVINGQINGINNNLPSIANYENRLPGQESLNKAANVQDVLNAGWNLRENDKTRDFVKTYDTVNFNDGDGTKVSIVGNNDGNNANVSNITVNVQYDNSTIIKDNKGNLTVNTSNVVKGDNNTTQVANGTVTVKTGSVTVNPNGTAKADDSNGIVATVTDVAKAVNDTYHTIKTATNDQQVVSGANATGTQVKAGSILTYEAGKNLEINQTGSTITYGLSKDITVQNITATSIKLGDTVVSNGTVSNLTNNLNVPTDKATSGTAPTLADKQGNNAATVNDVLNAGWNLRANDTEVDFVTAYDTVNFTNGSATVIEAVNTDGKTSQIKVNVKYDNSTLVTDGNGN</sequence>
<feature type="non-terminal residue" evidence="4">
    <location>
        <position position="1001"/>
    </location>
</feature>
<dbReference type="InterPro" id="IPR011049">
    <property type="entry name" value="Serralysin-like_metalloprot_C"/>
</dbReference>
<dbReference type="Gene3D" id="2.20.70.140">
    <property type="match status" value="1"/>
</dbReference>
<feature type="domain" description="Trimeric autotransporter adhesin YadA-like head" evidence="1">
    <location>
        <begin position="281"/>
        <end position="305"/>
    </location>
</feature>
<proteinExistence type="predicted"/>
<dbReference type="CDD" id="cd12820">
    <property type="entry name" value="LbR_YadA-like"/>
    <property type="match status" value="1"/>
</dbReference>
<keyword evidence="5" id="KW-1185">Reference proteome</keyword>
<dbReference type="Pfam" id="PF05658">
    <property type="entry name" value="YadA_head"/>
    <property type="match status" value="5"/>
</dbReference>
<dbReference type="AlphaFoldDB" id="A0A4R6VFN8"/>
<dbReference type="Pfam" id="PF13018">
    <property type="entry name" value="ESPR"/>
    <property type="match status" value="1"/>
</dbReference>
<dbReference type="Gene3D" id="6.20.50.100">
    <property type="match status" value="2"/>
</dbReference>
<evidence type="ECO:0000259" key="3">
    <source>
        <dbReference type="Pfam" id="PF13018"/>
    </source>
</evidence>
<feature type="domain" description="Trimeric autotransporter adhesin YadA-like head" evidence="1">
    <location>
        <begin position="172"/>
        <end position="196"/>
    </location>
</feature>
<feature type="domain" description="Trimeric autotransporter adhesin YadA-like head" evidence="1">
    <location>
        <begin position="199"/>
        <end position="220"/>
    </location>
</feature>
<dbReference type="InterPro" id="IPR037174">
    <property type="entry name" value="Trimeric_adhesin"/>
</dbReference>
<dbReference type="Gene3D" id="3.90.1780.10">
    <property type="entry name" value="Trimeric adhesin"/>
    <property type="match status" value="2"/>
</dbReference>
<accession>A0A4R6VFN8</accession>
<name>A0A4R6VFN8_9PAST</name>
<dbReference type="Pfam" id="PF05662">
    <property type="entry name" value="YadA_stalk"/>
    <property type="match status" value="2"/>
</dbReference>
<feature type="domain" description="Trimeric autotransporter adhesin YadA-like stalk" evidence="2">
    <location>
        <begin position="362"/>
        <end position="390"/>
    </location>
</feature>
<evidence type="ECO:0000259" key="1">
    <source>
        <dbReference type="Pfam" id="PF05658"/>
    </source>
</evidence>
<feature type="domain" description="Trimeric autotransporter adhesin YadA-like head" evidence="1">
    <location>
        <begin position="241"/>
        <end position="265"/>
    </location>
</feature>
<feature type="domain" description="Trimeric autotransporter adhesin YadA-like head" evidence="1">
    <location>
        <begin position="144"/>
        <end position="165"/>
    </location>
</feature>
<evidence type="ECO:0000259" key="2">
    <source>
        <dbReference type="Pfam" id="PF05662"/>
    </source>
</evidence>
<protein>
    <submittedName>
        <fullName evidence="4">Trimeric autotransporter adhesin</fullName>
    </submittedName>
</protein>
<dbReference type="InterPro" id="IPR024973">
    <property type="entry name" value="ESPR"/>
</dbReference>
<evidence type="ECO:0000313" key="4">
    <source>
        <dbReference type="EMBL" id="TDQ56153.1"/>
    </source>
</evidence>